<keyword evidence="2 10" id="KW-0813">Transport</keyword>
<name>A0A2W2AVU6_9BACT</name>
<dbReference type="InterPro" id="IPR039426">
    <property type="entry name" value="TonB-dep_rcpt-like"/>
</dbReference>
<evidence type="ECO:0000256" key="11">
    <source>
        <dbReference type="RuleBase" id="RU003357"/>
    </source>
</evidence>
<dbReference type="PANTHER" id="PTHR30069">
    <property type="entry name" value="TONB-DEPENDENT OUTER MEMBRANE RECEPTOR"/>
    <property type="match status" value="1"/>
</dbReference>
<dbReference type="InterPro" id="IPR036942">
    <property type="entry name" value="Beta-barrel_TonB_sf"/>
</dbReference>
<dbReference type="SUPFAM" id="SSF49464">
    <property type="entry name" value="Carboxypeptidase regulatory domain-like"/>
    <property type="match status" value="1"/>
</dbReference>
<feature type="signal peptide" evidence="12">
    <location>
        <begin position="1"/>
        <end position="18"/>
    </location>
</feature>
<keyword evidence="3 10" id="KW-1134">Transmembrane beta strand</keyword>
<evidence type="ECO:0000256" key="10">
    <source>
        <dbReference type="PROSITE-ProRule" id="PRU01360"/>
    </source>
</evidence>
<dbReference type="AlphaFoldDB" id="A0A2W2AVU6"/>
<evidence type="ECO:0000256" key="3">
    <source>
        <dbReference type="ARBA" id="ARBA00022452"/>
    </source>
</evidence>
<dbReference type="InterPro" id="IPR000531">
    <property type="entry name" value="Beta-barrel_TonB"/>
</dbReference>
<dbReference type="SUPFAM" id="SSF56935">
    <property type="entry name" value="Porins"/>
    <property type="match status" value="1"/>
</dbReference>
<evidence type="ECO:0000256" key="4">
    <source>
        <dbReference type="ARBA" id="ARBA00022692"/>
    </source>
</evidence>
<evidence type="ECO:0000256" key="2">
    <source>
        <dbReference type="ARBA" id="ARBA00022448"/>
    </source>
</evidence>
<keyword evidence="7 10" id="KW-0472">Membrane</keyword>
<gene>
    <name evidence="15" type="ORF">DN068_17180</name>
</gene>
<reference evidence="15 16" key="1">
    <citation type="submission" date="2018-06" db="EMBL/GenBank/DDBJ databases">
        <title>Mucibacter soli gen. nov., sp. nov., a new member of the family Chitinophagaceae producing mucin.</title>
        <authorList>
            <person name="Kim M.-K."/>
            <person name="Park S."/>
            <person name="Kim T.-S."/>
            <person name="Joung Y."/>
            <person name="Han J.-H."/>
            <person name="Kim S.B."/>
        </authorList>
    </citation>
    <scope>NUCLEOTIDE SEQUENCE [LARGE SCALE GENOMIC DNA]</scope>
    <source>
        <strain evidence="15 16">R1-15</strain>
    </source>
</reference>
<organism evidence="15 16">
    <name type="scientific">Taibaiella soli</name>
    <dbReference type="NCBI Taxonomy" id="1649169"/>
    <lineage>
        <taxon>Bacteria</taxon>
        <taxon>Pseudomonadati</taxon>
        <taxon>Bacteroidota</taxon>
        <taxon>Chitinophagia</taxon>
        <taxon>Chitinophagales</taxon>
        <taxon>Chitinophagaceae</taxon>
        <taxon>Taibaiella</taxon>
    </lineage>
</organism>
<dbReference type="InterPro" id="IPR008969">
    <property type="entry name" value="CarboxyPept-like_regulatory"/>
</dbReference>
<evidence type="ECO:0000259" key="13">
    <source>
        <dbReference type="Pfam" id="PF00593"/>
    </source>
</evidence>
<feature type="domain" description="TonB-dependent receptor plug" evidence="14">
    <location>
        <begin position="114"/>
        <end position="219"/>
    </location>
</feature>
<sequence>MKNLLPLLSLLFFVPAKAQIISGIIIDAETKAVLVNASVRIAGSTNGTYSDKNGKFVLMLSGDRSNKQLISTHIGYNTDTILITEKTSLTISLSASNKTLNELVISGVSKATRIKENPVAITAVSSKTIERASENNIIDVLVKNVPGLTAVKTGPNISKPFIRGLGYNRVLTLYDGIRQEGQQWGDEHGIEVDGYNVDRAEVIKGPASLMYGSDALAGVISLFPYMPPNNGKIIGRFISEYQSNNGLIGTGLRLGYRDNKWMWQVRGSYRIAKNYKNNIDGRVYNTGFNEKNVAAATGYYSKYGKSLLNFTLYDNLQGIPDGSRDSTTRQFTKQVFEGTSDDITQRPVVNNEELNSYRLSPLHQHIQHYRVYTNNHYELGKSRIDALLGWQQNIRREYNHPTQPHQAGMYVRLNTLNYDLRYAISLTKEIDFTVGANGMYQNNKSLDATDFPIPDYTLFDVGAYACGKWKHKKMTMSGGVRYDTRQVNSKDFYVRTNAQTGFGEQVRFPDTANTTLQFPAFQKNYNGISVSIGGTYEINPHLSLKINIAKGYRSPNITESLSNGLDPGAHIIYLGNRNFEPETNWQEDIGAFFQFDDFAASLSVFNNNVLHYIYLTQLADAGGNPVIDAQGNKTFQYQQSTAQLYGAEASLDIHPMALKGFDWNNNFALIYGFNRNETFKDQGNSGAYLPLTPPAKLITTISQEFVPKWKYVPTINISAAVEYNAAQNRYLSLYNTESATPSYTLCDVAAGAEIRYAHHKTLQLRVQVNNVFDLACQSNMSRLKYFEYYSASPNGHYGIYGMGRNLCVKLIVPF</sequence>
<dbReference type="GO" id="GO:0044718">
    <property type="term" value="P:siderophore transmembrane transport"/>
    <property type="evidence" value="ECO:0007669"/>
    <property type="project" value="TreeGrafter"/>
</dbReference>
<keyword evidence="9 10" id="KW-0998">Cell outer membrane</keyword>
<evidence type="ECO:0000256" key="9">
    <source>
        <dbReference type="ARBA" id="ARBA00023237"/>
    </source>
</evidence>
<keyword evidence="4 10" id="KW-0812">Transmembrane</keyword>
<accession>A0A2W2AVU6</accession>
<dbReference type="EMBL" id="QKTW01000022">
    <property type="protein sequence ID" value="PZF71798.1"/>
    <property type="molecule type" value="Genomic_DNA"/>
</dbReference>
<dbReference type="Gene3D" id="2.170.130.10">
    <property type="entry name" value="TonB-dependent receptor, plug domain"/>
    <property type="match status" value="1"/>
</dbReference>
<dbReference type="PANTHER" id="PTHR30069:SF29">
    <property type="entry name" value="HEMOGLOBIN AND HEMOGLOBIN-HAPTOGLOBIN-BINDING PROTEIN 1-RELATED"/>
    <property type="match status" value="1"/>
</dbReference>
<dbReference type="Gene3D" id="2.60.40.1120">
    <property type="entry name" value="Carboxypeptidase-like, regulatory domain"/>
    <property type="match status" value="1"/>
</dbReference>
<dbReference type="Pfam" id="PF07715">
    <property type="entry name" value="Plug"/>
    <property type="match status" value="1"/>
</dbReference>
<evidence type="ECO:0000313" key="15">
    <source>
        <dbReference type="EMBL" id="PZF71798.1"/>
    </source>
</evidence>
<dbReference type="GO" id="GO:0009279">
    <property type="term" value="C:cell outer membrane"/>
    <property type="evidence" value="ECO:0007669"/>
    <property type="project" value="UniProtKB-SubCell"/>
</dbReference>
<keyword evidence="16" id="KW-1185">Reference proteome</keyword>
<comment type="similarity">
    <text evidence="10 11">Belongs to the TonB-dependent receptor family.</text>
</comment>
<dbReference type="OrthoDB" id="9795928at2"/>
<keyword evidence="5 12" id="KW-0732">Signal</keyword>
<dbReference type="CDD" id="cd01347">
    <property type="entry name" value="ligand_gated_channel"/>
    <property type="match status" value="1"/>
</dbReference>
<proteinExistence type="inferred from homology"/>
<evidence type="ECO:0000256" key="6">
    <source>
        <dbReference type="ARBA" id="ARBA00023077"/>
    </source>
</evidence>
<evidence type="ECO:0000256" key="5">
    <source>
        <dbReference type="ARBA" id="ARBA00022729"/>
    </source>
</evidence>
<evidence type="ECO:0000256" key="1">
    <source>
        <dbReference type="ARBA" id="ARBA00004571"/>
    </source>
</evidence>
<comment type="caution">
    <text evidence="15">The sequence shown here is derived from an EMBL/GenBank/DDBJ whole genome shotgun (WGS) entry which is preliminary data.</text>
</comment>
<evidence type="ECO:0000313" key="16">
    <source>
        <dbReference type="Proteomes" id="UP000248745"/>
    </source>
</evidence>
<dbReference type="InterPro" id="IPR012910">
    <property type="entry name" value="Plug_dom"/>
</dbReference>
<dbReference type="RefSeq" id="WP_111000169.1">
    <property type="nucleotide sequence ID" value="NZ_QKTW01000022.1"/>
</dbReference>
<comment type="subcellular location">
    <subcellularLocation>
        <location evidence="1 10">Cell outer membrane</location>
        <topology evidence="1 10">Multi-pass membrane protein</topology>
    </subcellularLocation>
</comment>
<protein>
    <submittedName>
        <fullName evidence="15">TonB-dependent receptor</fullName>
    </submittedName>
</protein>
<dbReference type="Pfam" id="PF00593">
    <property type="entry name" value="TonB_dep_Rec_b-barrel"/>
    <property type="match status" value="1"/>
</dbReference>
<dbReference type="Gene3D" id="2.40.170.20">
    <property type="entry name" value="TonB-dependent receptor, beta-barrel domain"/>
    <property type="match status" value="1"/>
</dbReference>
<evidence type="ECO:0000256" key="8">
    <source>
        <dbReference type="ARBA" id="ARBA00023170"/>
    </source>
</evidence>
<dbReference type="Proteomes" id="UP000248745">
    <property type="component" value="Unassembled WGS sequence"/>
</dbReference>
<keyword evidence="8 15" id="KW-0675">Receptor</keyword>
<dbReference type="InterPro" id="IPR037066">
    <property type="entry name" value="Plug_dom_sf"/>
</dbReference>
<dbReference type="Pfam" id="PF13715">
    <property type="entry name" value="CarbopepD_reg_2"/>
    <property type="match status" value="1"/>
</dbReference>
<feature type="chain" id="PRO_5016089498" evidence="12">
    <location>
        <begin position="19"/>
        <end position="814"/>
    </location>
</feature>
<evidence type="ECO:0000259" key="14">
    <source>
        <dbReference type="Pfam" id="PF07715"/>
    </source>
</evidence>
<dbReference type="GO" id="GO:0015344">
    <property type="term" value="F:siderophore uptake transmembrane transporter activity"/>
    <property type="evidence" value="ECO:0007669"/>
    <property type="project" value="TreeGrafter"/>
</dbReference>
<evidence type="ECO:0000256" key="7">
    <source>
        <dbReference type="ARBA" id="ARBA00023136"/>
    </source>
</evidence>
<dbReference type="PROSITE" id="PS52016">
    <property type="entry name" value="TONB_DEPENDENT_REC_3"/>
    <property type="match status" value="1"/>
</dbReference>
<keyword evidence="6 11" id="KW-0798">TonB box</keyword>
<feature type="domain" description="TonB-dependent receptor-like beta-barrel" evidence="13">
    <location>
        <begin position="308"/>
        <end position="771"/>
    </location>
</feature>
<evidence type="ECO:0000256" key="12">
    <source>
        <dbReference type="SAM" id="SignalP"/>
    </source>
</evidence>